<dbReference type="InterPro" id="IPR008503">
    <property type="entry name" value="Asp_endopeptidase"/>
</dbReference>
<keyword evidence="1" id="KW-0732">Signal</keyword>
<dbReference type="PANTHER" id="PTHR38037">
    <property type="entry name" value="ZN_PROTEASE DOMAIN-CONTAINING PROTEIN"/>
    <property type="match status" value="1"/>
</dbReference>
<dbReference type="Gene3D" id="2.40.70.10">
    <property type="entry name" value="Acid Proteases"/>
    <property type="match status" value="1"/>
</dbReference>
<proteinExistence type="predicted"/>
<comment type="caution">
    <text evidence="3">The sequence shown here is derived from an EMBL/GenBank/DDBJ whole genome shotgun (WGS) entry which is preliminary data.</text>
</comment>
<feature type="signal peptide" evidence="1">
    <location>
        <begin position="1"/>
        <end position="21"/>
    </location>
</feature>
<name>A0AAE3G7D8_9GAMM</name>
<dbReference type="PANTHER" id="PTHR38037:SF2">
    <property type="entry name" value="ATP-DEPENDENT ZINC PROTEASE DOMAIN-CONTAINING PROTEIN-RELATED"/>
    <property type="match status" value="1"/>
</dbReference>
<dbReference type="Proteomes" id="UP001205843">
    <property type="component" value="Unassembled WGS sequence"/>
</dbReference>
<keyword evidence="4" id="KW-1185">Reference proteome</keyword>
<dbReference type="SUPFAM" id="SSF50630">
    <property type="entry name" value="Acid proteases"/>
    <property type="match status" value="1"/>
</dbReference>
<organism evidence="3 4">
    <name type="scientific">Natronocella acetinitrilica</name>
    <dbReference type="NCBI Taxonomy" id="414046"/>
    <lineage>
        <taxon>Bacteria</taxon>
        <taxon>Pseudomonadati</taxon>
        <taxon>Pseudomonadota</taxon>
        <taxon>Gammaproteobacteria</taxon>
        <taxon>Chromatiales</taxon>
        <taxon>Ectothiorhodospiraceae</taxon>
        <taxon>Natronocella</taxon>
    </lineage>
</organism>
<sequence>MTRTALFTLCFCLVTPLAAQADKNRDLQILGWLEKVSLEQADLVIEAKLDTGADTSSLHAPELETFERDDEDWVRFTVTNGDGEAYTYEKPISRTVRIRSASGRSERYVVEMDICLGGRRATTEVNLADRGGLSYQMLVGRSFMRDAILVDSGAKYLAAPDCMSDKAGENGD</sequence>
<dbReference type="RefSeq" id="WP_253478260.1">
    <property type="nucleotide sequence ID" value="NZ_JALJXV010000005.1"/>
</dbReference>
<feature type="domain" description="Retropepsin-like aspartic endopeptidase" evidence="2">
    <location>
        <begin position="29"/>
        <end position="158"/>
    </location>
</feature>
<gene>
    <name evidence="3" type="ORF">J2T57_002340</name>
</gene>
<accession>A0AAE3G7D8</accession>
<dbReference type="Pfam" id="PF05618">
    <property type="entry name" value="Zn_protease"/>
    <property type="match status" value="1"/>
</dbReference>
<feature type="chain" id="PRO_5041947671" description="Retropepsin-like aspartic endopeptidase domain-containing protein" evidence="1">
    <location>
        <begin position="22"/>
        <end position="172"/>
    </location>
</feature>
<reference evidence="3" key="1">
    <citation type="submission" date="2022-03" db="EMBL/GenBank/DDBJ databases">
        <title>Genomic Encyclopedia of Type Strains, Phase III (KMG-III): the genomes of soil and plant-associated and newly described type strains.</title>
        <authorList>
            <person name="Whitman W."/>
        </authorList>
    </citation>
    <scope>NUCLEOTIDE SEQUENCE</scope>
    <source>
        <strain evidence="3">ANL 6-2</strain>
    </source>
</reference>
<evidence type="ECO:0000259" key="2">
    <source>
        <dbReference type="Pfam" id="PF05618"/>
    </source>
</evidence>
<dbReference type="AlphaFoldDB" id="A0AAE3G7D8"/>
<protein>
    <recommendedName>
        <fullName evidence="2">Retropepsin-like aspartic endopeptidase domain-containing protein</fullName>
    </recommendedName>
</protein>
<evidence type="ECO:0000313" key="4">
    <source>
        <dbReference type="Proteomes" id="UP001205843"/>
    </source>
</evidence>
<dbReference type="InterPro" id="IPR021109">
    <property type="entry name" value="Peptidase_aspartic_dom_sf"/>
</dbReference>
<evidence type="ECO:0000313" key="3">
    <source>
        <dbReference type="EMBL" id="MCP1675192.1"/>
    </source>
</evidence>
<evidence type="ECO:0000256" key="1">
    <source>
        <dbReference type="SAM" id="SignalP"/>
    </source>
</evidence>
<dbReference type="EMBL" id="JALJXV010000005">
    <property type="protein sequence ID" value="MCP1675192.1"/>
    <property type="molecule type" value="Genomic_DNA"/>
</dbReference>